<name>A0ACB8DGD8_DERSI</name>
<sequence length="242" mass="26465">MLTVSYGVENTSRKTAELHLSVDETSTAAQIHDYMGRSLHHLREPAILLLKVSLSASFYNAIILHILSGARGALDAEVFSELSKMLSGAEAESADVPRMIKELGRVLRESPEKEKFLKMTSEAAAASPQVEQKASSASWDASKVPYKLSTFQRALLTLVAPKARAAVEAREAAKPATAVPEHAWLHRNTRASYAQTAVEQAESGTRIARPVFQLTQEHRPRVDGQLGSFGTKAQTKHRLRPA</sequence>
<organism evidence="1 2">
    <name type="scientific">Dermacentor silvarum</name>
    <name type="common">Tick</name>
    <dbReference type="NCBI Taxonomy" id="543639"/>
    <lineage>
        <taxon>Eukaryota</taxon>
        <taxon>Metazoa</taxon>
        <taxon>Ecdysozoa</taxon>
        <taxon>Arthropoda</taxon>
        <taxon>Chelicerata</taxon>
        <taxon>Arachnida</taxon>
        <taxon>Acari</taxon>
        <taxon>Parasitiformes</taxon>
        <taxon>Ixodida</taxon>
        <taxon>Ixodoidea</taxon>
        <taxon>Ixodidae</taxon>
        <taxon>Rhipicephalinae</taxon>
        <taxon>Dermacentor</taxon>
    </lineage>
</organism>
<proteinExistence type="predicted"/>
<dbReference type="Proteomes" id="UP000821865">
    <property type="component" value="Chromosome 2"/>
</dbReference>
<keyword evidence="2" id="KW-1185">Reference proteome</keyword>
<protein>
    <submittedName>
        <fullName evidence="1">Uncharacterized protein</fullName>
    </submittedName>
</protein>
<accession>A0ACB8DGD8</accession>
<evidence type="ECO:0000313" key="1">
    <source>
        <dbReference type="EMBL" id="KAH7967050.1"/>
    </source>
</evidence>
<gene>
    <name evidence="1" type="ORF">HPB49_021819</name>
</gene>
<reference evidence="1" key="1">
    <citation type="submission" date="2020-05" db="EMBL/GenBank/DDBJ databases">
        <title>Large-scale comparative analyses of tick genomes elucidate their genetic diversity and vector capacities.</title>
        <authorList>
            <person name="Jia N."/>
            <person name="Wang J."/>
            <person name="Shi W."/>
            <person name="Du L."/>
            <person name="Sun Y."/>
            <person name="Zhan W."/>
            <person name="Jiang J."/>
            <person name="Wang Q."/>
            <person name="Zhang B."/>
            <person name="Ji P."/>
            <person name="Sakyi L.B."/>
            <person name="Cui X."/>
            <person name="Yuan T."/>
            <person name="Jiang B."/>
            <person name="Yang W."/>
            <person name="Lam T.T.-Y."/>
            <person name="Chang Q."/>
            <person name="Ding S."/>
            <person name="Wang X."/>
            <person name="Zhu J."/>
            <person name="Ruan X."/>
            <person name="Zhao L."/>
            <person name="Wei J."/>
            <person name="Que T."/>
            <person name="Du C."/>
            <person name="Cheng J."/>
            <person name="Dai P."/>
            <person name="Han X."/>
            <person name="Huang E."/>
            <person name="Gao Y."/>
            <person name="Liu J."/>
            <person name="Shao H."/>
            <person name="Ye R."/>
            <person name="Li L."/>
            <person name="Wei W."/>
            <person name="Wang X."/>
            <person name="Wang C."/>
            <person name="Yang T."/>
            <person name="Huo Q."/>
            <person name="Li W."/>
            <person name="Guo W."/>
            <person name="Chen H."/>
            <person name="Zhou L."/>
            <person name="Ni X."/>
            <person name="Tian J."/>
            <person name="Zhou Y."/>
            <person name="Sheng Y."/>
            <person name="Liu T."/>
            <person name="Pan Y."/>
            <person name="Xia L."/>
            <person name="Li J."/>
            <person name="Zhao F."/>
            <person name="Cao W."/>
        </authorList>
    </citation>
    <scope>NUCLEOTIDE SEQUENCE</scope>
    <source>
        <strain evidence="1">Dsil-2018</strain>
    </source>
</reference>
<evidence type="ECO:0000313" key="2">
    <source>
        <dbReference type="Proteomes" id="UP000821865"/>
    </source>
</evidence>
<comment type="caution">
    <text evidence="1">The sequence shown here is derived from an EMBL/GenBank/DDBJ whole genome shotgun (WGS) entry which is preliminary data.</text>
</comment>
<dbReference type="EMBL" id="CM023471">
    <property type="protein sequence ID" value="KAH7967050.1"/>
    <property type="molecule type" value="Genomic_DNA"/>
</dbReference>